<keyword evidence="1 8" id="KW-0540">Nuclease</keyword>
<keyword evidence="6 8" id="KW-0051">Antiviral defense</keyword>
<dbReference type="EC" id="3.1.-.-" evidence="8"/>
<dbReference type="Pfam" id="PF01867">
    <property type="entry name" value="Cas_Cas1"/>
    <property type="match status" value="1"/>
</dbReference>
<name>E3D0G0_9BACT</name>
<evidence type="ECO:0000313" key="10">
    <source>
        <dbReference type="Proteomes" id="UP000005096"/>
    </source>
</evidence>
<dbReference type="Gene3D" id="3.100.10.20">
    <property type="entry name" value="CRISPR-associated endonuclease Cas1, N-terminal domain"/>
    <property type="match status" value="1"/>
</dbReference>
<evidence type="ECO:0000256" key="7">
    <source>
        <dbReference type="ARBA" id="ARBA00023125"/>
    </source>
</evidence>
<feature type="binding site" evidence="8">
    <location>
        <position position="141"/>
    </location>
    <ligand>
        <name>Mn(2+)</name>
        <dbReference type="ChEBI" id="CHEBI:29035"/>
    </ligand>
</feature>
<reference evidence="9 10" key="1">
    <citation type="journal article" date="2010" name="Stand. Genomic Sci.">
        <title>Non-contiguous finished genome sequence of Aminomonas paucivorans type strain (GLU-3).</title>
        <authorList>
            <person name="Pitluck S."/>
            <person name="Yasawong M."/>
            <person name="Held B."/>
            <person name="Lapidus A."/>
            <person name="Nolan M."/>
            <person name="Copeland A."/>
            <person name="Lucas S."/>
            <person name="Del Rio T.G."/>
            <person name="Tice H."/>
            <person name="Cheng J.F."/>
            <person name="Chertkov O."/>
            <person name="Goodwin L."/>
            <person name="Tapia R."/>
            <person name="Han C."/>
            <person name="Liolios K."/>
            <person name="Ivanova N."/>
            <person name="Mavromatis K."/>
            <person name="Ovchinnikova G."/>
            <person name="Pati A."/>
            <person name="Chen A."/>
            <person name="Palaniappan K."/>
            <person name="Land M."/>
            <person name="Hauser L."/>
            <person name="Chang Y.J."/>
            <person name="Jeffries C.D."/>
            <person name="Pukall R."/>
            <person name="Spring S."/>
            <person name="Rohde M."/>
            <person name="Sikorski J."/>
            <person name="Goker M."/>
            <person name="Woyke T."/>
            <person name="Bristow J."/>
            <person name="Eisen J.A."/>
            <person name="Markowitz V."/>
            <person name="Hugenholtz P."/>
            <person name="Kyrpides N.C."/>
            <person name="Klenk H.P."/>
        </authorList>
    </citation>
    <scope>NUCLEOTIDE SEQUENCE [LARGE SCALE GENOMIC DNA]</scope>
    <source>
        <strain evidence="9 10">DSM 12260</strain>
    </source>
</reference>
<dbReference type="GO" id="GO:0004520">
    <property type="term" value="F:DNA endonuclease activity"/>
    <property type="evidence" value="ECO:0007669"/>
    <property type="project" value="InterPro"/>
</dbReference>
<dbReference type="GO" id="GO:0043571">
    <property type="term" value="P:maintenance of CRISPR repeat elements"/>
    <property type="evidence" value="ECO:0007669"/>
    <property type="project" value="UniProtKB-UniRule"/>
</dbReference>
<keyword evidence="5 8" id="KW-0460">Magnesium</keyword>
<comment type="cofactor">
    <cofactor evidence="8">
        <name>Mg(2+)</name>
        <dbReference type="ChEBI" id="CHEBI:18420"/>
    </cofactor>
    <cofactor evidence="8">
        <name>Mn(2+)</name>
        <dbReference type="ChEBI" id="CHEBI:29035"/>
    </cofactor>
</comment>
<dbReference type="Gene3D" id="1.20.120.920">
    <property type="entry name" value="CRISPR-associated endonuclease Cas1, C-terminal domain"/>
    <property type="match status" value="1"/>
</dbReference>
<feature type="binding site" evidence="8">
    <location>
        <position position="208"/>
    </location>
    <ligand>
        <name>Mn(2+)</name>
        <dbReference type="ChEBI" id="CHEBI:29035"/>
    </ligand>
</feature>
<proteinExistence type="inferred from homology"/>
<dbReference type="Proteomes" id="UP000005096">
    <property type="component" value="Chromosome"/>
</dbReference>
<comment type="subunit">
    <text evidence="8">Homodimer, forms a heterotetramer with a Cas2 homodimer.</text>
</comment>
<evidence type="ECO:0000256" key="8">
    <source>
        <dbReference type="HAMAP-Rule" id="MF_01470"/>
    </source>
</evidence>
<dbReference type="eggNOG" id="COG1518">
    <property type="taxonomic scope" value="Bacteria"/>
</dbReference>
<comment type="similarity">
    <text evidence="8">Belongs to the CRISPR-associated endonuclease Cas1 family.</text>
</comment>
<dbReference type="AlphaFoldDB" id="E3D0G0"/>
<dbReference type="GO" id="GO:0051607">
    <property type="term" value="P:defense response to virus"/>
    <property type="evidence" value="ECO:0007669"/>
    <property type="project" value="UniProtKB-UniRule"/>
</dbReference>
<accession>E3D0G0</accession>
<dbReference type="InterPro" id="IPR050646">
    <property type="entry name" value="Cas1"/>
</dbReference>
<gene>
    <name evidence="8" type="primary">cas1</name>
    <name evidence="9" type="ORF">Apau_0545</name>
</gene>
<dbReference type="InterPro" id="IPR042211">
    <property type="entry name" value="CRISPR-assoc_Cas1_N"/>
</dbReference>
<dbReference type="NCBIfam" id="TIGR00287">
    <property type="entry name" value="cas1"/>
    <property type="match status" value="1"/>
</dbReference>
<dbReference type="CDD" id="cd09719">
    <property type="entry name" value="Cas1_I-E"/>
    <property type="match status" value="1"/>
</dbReference>
<dbReference type="InterPro" id="IPR042206">
    <property type="entry name" value="CRISPR-assoc_Cas1_C"/>
</dbReference>
<dbReference type="InterPro" id="IPR033641">
    <property type="entry name" value="Cas1_I-E"/>
</dbReference>
<protein>
    <recommendedName>
        <fullName evidence="8">CRISPR-associated endonuclease Cas1</fullName>
        <ecNumber evidence="8">3.1.-.-</ecNumber>
    </recommendedName>
</protein>
<dbReference type="RefSeq" id="WP_006300133.1">
    <property type="nucleotide sequence ID" value="NZ_CM001022.1"/>
</dbReference>
<evidence type="ECO:0000256" key="6">
    <source>
        <dbReference type="ARBA" id="ARBA00023118"/>
    </source>
</evidence>
<dbReference type="OrthoDB" id="9777847at2"/>
<keyword evidence="8" id="KW-0464">Manganese</keyword>
<keyword evidence="2 8" id="KW-0479">Metal-binding</keyword>
<evidence type="ECO:0000256" key="1">
    <source>
        <dbReference type="ARBA" id="ARBA00022722"/>
    </source>
</evidence>
<organism evidence="9 10">
    <name type="scientific">Aminomonas paucivorans DSM 12260</name>
    <dbReference type="NCBI Taxonomy" id="584708"/>
    <lineage>
        <taxon>Bacteria</taxon>
        <taxon>Thermotogati</taxon>
        <taxon>Synergistota</taxon>
        <taxon>Synergistia</taxon>
        <taxon>Synergistales</taxon>
        <taxon>Synergistaceae</taxon>
        <taxon>Aminomonas</taxon>
    </lineage>
</organism>
<evidence type="ECO:0000256" key="2">
    <source>
        <dbReference type="ARBA" id="ARBA00022723"/>
    </source>
</evidence>
<keyword evidence="3 8" id="KW-0255">Endonuclease</keyword>
<feature type="binding site" evidence="8">
    <location>
        <position position="221"/>
    </location>
    <ligand>
        <name>Mn(2+)</name>
        <dbReference type="ChEBI" id="CHEBI:29035"/>
    </ligand>
</feature>
<dbReference type="InterPro" id="IPR002729">
    <property type="entry name" value="CRISPR-assoc_Cas1"/>
</dbReference>
<sequence>MALGDLHILPKFRDGLSYLYVEHCRVEQEGKAVALWDARGVTPVPCASLALLLLGPGTQISHAAVKALADCGCLAAWCGEEGVRFYASGTGETRSSRNLQKQVLLWAREETRMKVVRTMYAMRFGEVVPDTLSLQQLRGREGARMRDAYQRIAQETGVPWSGRQYDRNSWNSADPVNRVLSAANSCLYGVCHAAIVSLGYSPALGFIHTGKQLSLVYDLADLYKVETTIPVSFETVREGTTPLERTARIRLRDRFRETRLLERIVSDLDALFGSVDLAPQDVGLMDPDEDMAAPGGLWNGDGQVLGGVCYEASDGP</sequence>
<comment type="function">
    <text evidence="8">CRISPR (clustered regularly interspaced short palindromic repeat), is an adaptive immune system that provides protection against mobile genetic elements (viruses, transposable elements and conjugative plasmids). CRISPR clusters contain spacers, sequences complementary to antecedent mobile elements, and target invading nucleic acids. CRISPR clusters are transcribed and processed into CRISPR RNA (crRNA). Acts as a dsDNA endonuclease. Involved in the integration of spacer DNA into the CRISPR cassette.</text>
</comment>
<evidence type="ECO:0000313" key="9">
    <source>
        <dbReference type="EMBL" id="EFQ22979.1"/>
    </source>
</evidence>
<dbReference type="GO" id="GO:0046872">
    <property type="term" value="F:metal ion binding"/>
    <property type="evidence" value="ECO:0007669"/>
    <property type="project" value="UniProtKB-UniRule"/>
</dbReference>
<evidence type="ECO:0000256" key="5">
    <source>
        <dbReference type="ARBA" id="ARBA00022842"/>
    </source>
</evidence>
<dbReference type="STRING" id="584708.Apau_0545"/>
<evidence type="ECO:0000256" key="3">
    <source>
        <dbReference type="ARBA" id="ARBA00022759"/>
    </source>
</evidence>
<keyword evidence="4 8" id="KW-0378">Hydrolase</keyword>
<dbReference type="PANTHER" id="PTHR34353:SF3">
    <property type="entry name" value="CRISPR-ASSOCIATED ENDONUCLEASE CAS1"/>
    <property type="match status" value="1"/>
</dbReference>
<dbReference type="NCBIfam" id="TIGR03638">
    <property type="entry name" value="cas1_ECOLI"/>
    <property type="match status" value="1"/>
</dbReference>
<evidence type="ECO:0000256" key="4">
    <source>
        <dbReference type="ARBA" id="ARBA00022801"/>
    </source>
</evidence>
<dbReference type="InterPro" id="IPR019851">
    <property type="entry name" value="CRISPR-assoc_Cas1_ECOLI"/>
</dbReference>
<dbReference type="GO" id="GO:0003677">
    <property type="term" value="F:DNA binding"/>
    <property type="evidence" value="ECO:0007669"/>
    <property type="project" value="UniProtKB-KW"/>
</dbReference>
<dbReference type="HAMAP" id="MF_01470">
    <property type="entry name" value="Cas1"/>
    <property type="match status" value="1"/>
</dbReference>
<dbReference type="EMBL" id="CM001022">
    <property type="protein sequence ID" value="EFQ22979.1"/>
    <property type="molecule type" value="Genomic_DNA"/>
</dbReference>
<keyword evidence="7 8" id="KW-0238">DNA-binding</keyword>
<dbReference type="GO" id="GO:0016787">
    <property type="term" value="F:hydrolase activity"/>
    <property type="evidence" value="ECO:0007669"/>
    <property type="project" value="UniProtKB-KW"/>
</dbReference>
<dbReference type="HOGENOM" id="CLU_077904_0_0_0"/>
<keyword evidence="10" id="KW-1185">Reference proteome</keyword>
<dbReference type="PANTHER" id="PTHR34353">
    <property type="entry name" value="CRISPR-ASSOCIATED ENDONUCLEASE CAS1 1"/>
    <property type="match status" value="1"/>
</dbReference>
<dbReference type="PaxDb" id="584708-Apau_0545"/>